<feature type="compositionally biased region" description="Basic residues" evidence="1">
    <location>
        <begin position="668"/>
        <end position="677"/>
    </location>
</feature>
<dbReference type="EMBL" id="JAUCMX010000008">
    <property type="protein sequence ID" value="KAK3538014.1"/>
    <property type="molecule type" value="Genomic_DNA"/>
</dbReference>
<reference evidence="4" key="1">
    <citation type="submission" date="2023-06" db="EMBL/GenBank/DDBJ databases">
        <title>Male Hemibagrus guttatus genome.</title>
        <authorList>
            <person name="Bian C."/>
        </authorList>
    </citation>
    <scope>NUCLEOTIDE SEQUENCE</scope>
    <source>
        <strain evidence="4">Male_cb2023</strain>
        <tissue evidence="4">Muscle</tissue>
    </source>
</reference>
<dbReference type="Pfam" id="PF00249">
    <property type="entry name" value="Myb_DNA-binding"/>
    <property type="match status" value="1"/>
</dbReference>
<feature type="region of interest" description="Disordered" evidence="1">
    <location>
        <begin position="521"/>
        <end position="569"/>
    </location>
</feature>
<feature type="compositionally biased region" description="Acidic residues" evidence="1">
    <location>
        <begin position="1190"/>
        <end position="1204"/>
    </location>
</feature>
<feature type="compositionally biased region" description="Polar residues" evidence="1">
    <location>
        <begin position="756"/>
        <end position="768"/>
    </location>
</feature>
<dbReference type="Proteomes" id="UP001274896">
    <property type="component" value="Unassembled WGS sequence"/>
</dbReference>
<feature type="compositionally biased region" description="Basic residues" evidence="1">
    <location>
        <begin position="843"/>
        <end position="852"/>
    </location>
</feature>
<dbReference type="SUPFAM" id="SSF46689">
    <property type="entry name" value="Homeodomain-like"/>
    <property type="match status" value="1"/>
</dbReference>
<dbReference type="InterPro" id="IPR015216">
    <property type="entry name" value="SANTA"/>
</dbReference>
<dbReference type="InterPro" id="IPR001005">
    <property type="entry name" value="SANT/Myb"/>
</dbReference>
<sequence>MYVSPAKCPLLHELYYSTPVQTSNLDTHECGTAETPAYSNRLIRNCTKAGMNSTVKDHQIGAKSRGAMSCDLSTINNSVLSLKRVTDTPAKVFARLKAKVQRLNSEEHRKESVIPVQLAEGVSLFTNIQQPPVDDAASEGQDTYVLTLSPPETMSKSSEDPQMTSLLDIEGHNPDFFHKPVIAPEKMLTETFTQVKPQQKKSRTNNTNKSTDQDLEKAYDRVPREELWYCMRKSEVAEKYVRVVQDIYERSRTVVKCAVGETEEFKVDVGLYQGSEPLPVCYSDGPVVRGEAYVLLERMPFDLPAHRGPAKPIQLTNRVKNRSDHGVFGEMSVRDDSEGAVNDDGNRENTLQWLDRVAQSQPVPQRPQKISNRQSVCLEAPPQTLLNLMEDSLLQQSPRISIPRKQMSKQQTKEIDKALEGKTSVNGIHLRDWVLKLHNKELIVDGIRIDNKVPWHSSCITERVSSNVVKTASGGTYVLVGKMSHYHSSSFPPWFMKKFLFGFPEMWKEYLNKFLIDNEGSGKKRQRNNSAPFDQQKKLPSKKQISKQLKSTSVSSASSEQPHNASVSRSGRLIKPPLEYWRGGRITVGPDMNVTVHEDYTSTSILLTPKTRPVVLLKPLKELPMYKSPESIDDGGRGAKRYQLIWKFCLCYVVTEMKDSSDEDTLAPRRRVKQHKSWRADGIKAGRNASQKSSHDAVFSSDSGSEKATAKQPSPQKAQSERMYLRRGRSYSRERTSTGSDSEVSKFAASAEGGRSSIQTPEGKSKTQLNQKCLQKVIHSEKFSTPCSDSLTSSASQIQKVADQVFISPDPTKKCRRKVPPIATISETEDSTMLHREIDLTNKKKTRRQKAPKKNENYMMVDSGDESPPSEPKREEKNSSKSTLKRTQQRKNSGVSERTRNGHTRQADKHTEQSDTHTPQPSVPGKAGKKSKPSVNSKTGRKKKEQTAKHPVIEKDALEGAWTDQELQKLNEAVNSLPKNKRGYWVNVSLVVGTRSAEECQTQYTALYQTHGRSRGKHKAKTINMDEPAKETAPITAKVGTLKRKKQMWDFLDHMPKDDHDDVFSGSPLHNKQIKLPVWSTNGDEPDFGPLQNPQTPSSSMFSSVKTPQCLHITPGMLRSVNRDNNDKYIYHLQKVKRQGNNGRKGSPMQDKATSVLSVRKTKKRCVAEDDNFVVWNMLSDKDGPSMRGEEEEEEEDDYFMDEY</sequence>
<accession>A0AAE0V3A2</accession>
<comment type="caution">
    <text evidence="4">The sequence shown here is derived from an EMBL/GenBank/DDBJ whole genome shotgun (WGS) entry which is preliminary data.</text>
</comment>
<dbReference type="PROSITE" id="PS50090">
    <property type="entry name" value="MYB_LIKE"/>
    <property type="match status" value="1"/>
</dbReference>
<organism evidence="4 5">
    <name type="scientific">Hemibagrus guttatus</name>
    <dbReference type="NCBI Taxonomy" id="175788"/>
    <lineage>
        <taxon>Eukaryota</taxon>
        <taxon>Metazoa</taxon>
        <taxon>Chordata</taxon>
        <taxon>Craniata</taxon>
        <taxon>Vertebrata</taxon>
        <taxon>Euteleostomi</taxon>
        <taxon>Actinopterygii</taxon>
        <taxon>Neopterygii</taxon>
        <taxon>Teleostei</taxon>
        <taxon>Ostariophysi</taxon>
        <taxon>Siluriformes</taxon>
        <taxon>Bagridae</taxon>
        <taxon>Hemibagrus</taxon>
    </lineage>
</organism>
<evidence type="ECO:0008006" key="6">
    <source>
        <dbReference type="Google" id="ProtNLM"/>
    </source>
</evidence>
<feature type="region of interest" description="Disordered" evidence="1">
    <location>
        <begin position="823"/>
        <end position="957"/>
    </location>
</feature>
<feature type="domain" description="SANT" evidence="3">
    <location>
        <begin position="957"/>
        <end position="1012"/>
    </location>
</feature>
<dbReference type="AlphaFoldDB" id="A0AAE0V3A2"/>
<dbReference type="PANTHER" id="PTHR16124">
    <property type="entry name" value="MIS18-BINDING PROTEIN 1"/>
    <property type="match status" value="1"/>
</dbReference>
<evidence type="ECO:0000313" key="5">
    <source>
        <dbReference type="Proteomes" id="UP001274896"/>
    </source>
</evidence>
<name>A0AAE0V3A2_9TELE</name>
<dbReference type="GO" id="GO:0000775">
    <property type="term" value="C:chromosome, centromeric region"/>
    <property type="evidence" value="ECO:0007669"/>
    <property type="project" value="TreeGrafter"/>
</dbReference>
<gene>
    <name evidence="4" type="ORF">QTP70_027374</name>
</gene>
<dbReference type="InterPro" id="IPR009057">
    <property type="entry name" value="Homeodomain-like_sf"/>
</dbReference>
<feature type="region of interest" description="Disordered" evidence="1">
    <location>
        <begin position="661"/>
        <end position="768"/>
    </location>
</feature>
<evidence type="ECO:0000259" key="2">
    <source>
        <dbReference type="PROSITE" id="PS50090"/>
    </source>
</evidence>
<dbReference type="InterPro" id="IPR017884">
    <property type="entry name" value="SANT_dom"/>
</dbReference>
<feature type="region of interest" description="Disordered" evidence="1">
    <location>
        <begin position="1180"/>
        <end position="1204"/>
    </location>
</feature>
<feature type="region of interest" description="Disordered" evidence="1">
    <location>
        <begin position="192"/>
        <end position="217"/>
    </location>
</feature>
<feature type="compositionally biased region" description="Polar residues" evidence="1">
    <location>
        <begin position="546"/>
        <end position="569"/>
    </location>
</feature>
<proteinExistence type="predicted"/>
<evidence type="ECO:0000313" key="4">
    <source>
        <dbReference type="EMBL" id="KAK3538014.1"/>
    </source>
</evidence>
<feature type="compositionally biased region" description="Basic and acidic residues" evidence="1">
    <location>
        <begin position="945"/>
        <end position="957"/>
    </location>
</feature>
<dbReference type="SMART" id="SM00717">
    <property type="entry name" value="SANT"/>
    <property type="match status" value="1"/>
</dbReference>
<dbReference type="PANTHER" id="PTHR16124:SF3">
    <property type="entry name" value="MIS18-BINDING PROTEIN 1"/>
    <property type="match status" value="1"/>
</dbReference>
<protein>
    <recommendedName>
        <fullName evidence="6">Mis18-binding protein 1</fullName>
    </recommendedName>
</protein>
<evidence type="ECO:0000256" key="1">
    <source>
        <dbReference type="SAM" id="MobiDB-lite"/>
    </source>
</evidence>
<keyword evidence="5" id="KW-1185">Reference proteome</keyword>
<dbReference type="Gene3D" id="1.10.10.60">
    <property type="entry name" value="Homeodomain-like"/>
    <property type="match status" value="1"/>
</dbReference>
<feature type="compositionally biased region" description="Basic and acidic residues" evidence="1">
    <location>
        <begin position="1180"/>
        <end position="1189"/>
    </location>
</feature>
<evidence type="ECO:0000259" key="3">
    <source>
        <dbReference type="PROSITE" id="PS51293"/>
    </source>
</evidence>
<dbReference type="Pfam" id="PF09133">
    <property type="entry name" value="SANTA"/>
    <property type="match status" value="1"/>
</dbReference>
<dbReference type="PROSITE" id="PS51293">
    <property type="entry name" value="SANT"/>
    <property type="match status" value="1"/>
</dbReference>
<dbReference type="InterPro" id="IPR039110">
    <property type="entry name" value="KNL2-like"/>
</dbReference>
<dbReference type="CDD" id="cd00167">
    <property type="entry name" value="SANT"/>
    <property type="match status" value="1"/>
</dbReference>
<feature type="compositionally biased region" description="Basic and acidic residues" evidence="1">
    <location>
        <begin position="897"/>
        <end position="915"/>
    </location>
</feature>
<feature type="compositionally biased region" description="Basic and acidic residues" evidence="1">
    <location>
        <begin position="832"/>
        <end position="842"/>
    </location>
</feature>
<feature type="domain" description="Myb-like" evidence="2">
    <location>
        <begin position="954"/>
        <end position="1008"/>
    </location>
</feature>